<dbReference type="AlphaFoldDB" id="A0AAV3PY63"/>
<evidence type="ECO:0000313" key="2">
    <source>
        <dbReference type="Proteomes" id="UP001454036"/>
    </source>
</evidence>
<name>A0AAV3PY63_LITER</name>
<proteinExistence type="predicted"/>
<keyword evidence="2" id="KW-1185">Reference proteome</keyword>
<sequence>MGHIHFAIVRNNVSYYPQMIVMRIMLKWNIIQMASGEKRLPPPAICKHTISKMRFELVDGVLQSKQGGAGTKCLRHSGVQTCGTSGGVAAGGTSGGAEGGAGGDDGVQREFEEIPQWLGDYTFDDIPPRTSGSSRSSIEAQLVEIRQLQLELRQSMLI</sequence>
<dbReference type="EMBL" id="BAABME010002931">
    <property type="protein sequence ID" value="GAA0156719.1"/>
    <property type="molecule type" value="Genomic_DNA"/>
</dbReference>
<comment type="caution">
    <text evidence="1">The sequence shown here is derived from an EMBL/GenBank/DDBJ whole genome shotgun (WGS) entry which is preliminary data.</text>
</comment>
<reference evidence="1 2" key="1">
    <citation type="submission" date="2024-01" db="EMBL/GenBank/DDBJ databases">
        <title>The complete chloroplast genome sequence of Lithospermum erythrorhizon: insights into the phylogenetic relationship among Boraginaceae species and the maternal lineages of purple gromwells.</title>
        <authorList>
            <person name="Okada T."/>
            <person name="Watanabe K."/>
        </authorList>
    </citation>
    <scope>NUCLEOTIDE SEQUENCE [LARGE SCALE GENOMIC DNA]</scope>
</reference>
<accession>A0AAV3PY63</accession>
<protein>
    <submittedName>
        <fullName evidence="1">Uncharacterized protein</fullName>
    </submittedName>
</protein>
<organism evidence="1 2">
    <name type="scientific">Lithospermum erythrorhizon</name>
    <name type="common">Purple gromwell</name>
    <name type="synonym">Lithospermum officinale var. erythrorhizon</name>
    <dbReference type="NCBI Taxonomy" id="34254"/>
    <lineage>
        <taxon>Eukaryota</taxon>
        <taxon>Viridiplantae</taxon>
        <taxon>Streptophyta</taxon>
        <taxon>Embryophyta</taxon>
        <taxon>Tracheophyta</taxon>
        <taxon>Spermatophyta</taxon>
        <taxon>Magnoliopsida</taxon>
        <taxon>eudicotyledons</taxon>
        <taxon>Gunneridae</taxon>
        <taxon>Pentapetalae</taxon>
        <taxon>asterids</taxon>
        <taxon>lamiids</taxon>
        <taxon>Boraginales</taxon>
        <taxon>Boraginaceae</taxon>
        <taxon>Boraginoideae</taxon>
        <taxon>Lithospermeae</taxon>
        <taxon>Lithospermum</taxon>
    </lineage>
</organism>
<gene>
    <name evidence="1" type="ORF">LIER_14144</name>
</gene>
<evidence type="ECO:0000313" key="1">
    <source>
        <dbReference type="EMBL" id="GAA0156719.1"/>
    </source>
</evidence>
<dbReference type="Proteomes" id="UP001454036">
    <property type="component" value="Unassembled WGS sequence"/>
</dbReference>